<dbReference type="OrthoDB" id="10252171at2759"/>
<organism evidence="10 11">
    <name type="scientific">Tortispora caseinolytica NRRL Y-17796</name>
    <dbReference type="NCBI Taxonomy" id="767744"/>
    <lineage>
        <taxon>Eukaryota</taxon>
        <taxon>Fungi</taxon>
        <taxon>Dikarya</taxon>
        <taxon>Ascomycota</taxon>
        <taxon>Saccharomycotina</taxon>
        <taxon>Trigonopsidomycetes</taxon>
        <taxon>Trigonopsidales</taxon>
        <taxon>Trigonopsidaceae</taxon>
        <taxon>Tortispora</taxon>
    </lineage>
</organism>
<dbReference type="GO" id="GO:0010468">
    <property type="term" value="P:regulation of gene expression"/>
    <property type="evidence" value="ECO:0007669"/>
    <property type="project" value="TreeGrafter"/>
</dbReference>
<accession>A0A1E4TF69</accession>
<dbReference type="PROSITE" id="PS50011">
    <property type="entry name" value="PROTEIN_KINASE_DOM"/>
    <property type="match status" value="1"/>
</dbReference>
<dbReference type="EC" id="2.7.11.22" evidence="2"/>
<evidence type="ECO:0000313" key="11">
    <source>
        <dbReference type="Proteomes" id="UP000095023"/>
    </source>
</evidence>
<feature type="domain" description="Protein kinase" evidence="9">
    <location>
        <begin position="1"/>
        <end position="267"/>
    </location>
</feature>
<reference evidence="11" key="1">
    <citation type="submission" date="2016-02" db="EMBL/GenBank/DDBJ databases">
        <title>Comparative genomics of biotechnologically important yeasts.</title>
        <authorList>
            <consortium name="DOE Joint Genome Institute"/>
            <person name="Riley R."/>
            <person name="Haridas S."/>
            <person name="Wolfe K.H."/>
            <person name="Lopes M.R."/>
            <person name="Hittinger C.T."/>
            <person name="Goker M."/>
            <person name="Salamov A."/>
            <person name="Wisecaver J."/>
            <person name="Long T.M."/>
            <person name="Aerts A.L."/>
            <person name="Barry K."/>
            <person name="Choi C."/>
            <person name="Clum A."/>
            <person name="Coughlan A.Y."/>
            <person name="Deshpande S."/>
            <person name="Douglass A.P."/>
            <person name="Hanson S.J."/>
            <person name="Klenk H.-P."/>
            <person name="Labutti K."/>
            <person name="Lapidus A."/>
            <person name="Lindquist E."/>
            <person name="Lipzen A."/>
            <person name="Meier-Kolthoff J.P."/>
            <person name="Ohm R.A."/>
            <person name="Otillar R.P."/>
            <person name="Pangilinan J."/>
            <person name="Peng Y."/>
            <person name="Rokas A."/>
            <person name="Rosa C.A."/>
            <person name="Scheuner C."/>
            <person name="Sibirny A.A."/>
            <person name="Slot J.C."/>
            <person name="Stielow J.B."/>
            <person name="Sun H."/>
            <person name="Kurtzman C.P."/>
            <person name="Blackwell M."/>
            <person name="Jeffries T.W."/>
            <person name="Grigoriev I.V."/>
        </authorList>
    </citation>
    <scope>NUCLEOTIDE SEQUENCE [LARGE SCALE GENOMIC DNA]</scope>
    <source>
        <strain evidence="11">NRRL Y-17796</strain>
    </source>
</reference>
<keyword evidence="5" id="KW-0547">Nucleotide-binding</keyword>
<dbReference type="GO" id="GO:0000307">
    <property type="term" value="C:cyclin-dependent protein kinase holoenzyme complex"/>
    <property type="evidence" value="ECO:0007669"/>
    <property type="project" value="TreeGrafter"/>
</dbReference>
<protein>
    <recommendedName>
        <fullName evidence="8">Cyclin-dependent kinase 1</fullName>
        <ecNumber evidence="2">2.7.11.22</ecNumber>
    </recommendedName>
</protein>
<proteinExistence type="inferred from homology"/>
<dbReference type="InterPro" id="IPR000719">
    <property type="entry name" value="Prot_kinase_dom"/>
</dbReference>
<evidence type="ECO:0000256" key="1">
    <source>
        <dbReference type="ARBA" id="ARBA00006485"/>
    </source>
</evidence>
<keyword evidence="6" id="KW-0418">Kinase</keyword>
<evidence type="ECO:0000256" key="2">
    <source>
        <dbReference type="ARBA" id="ARBA00012425"/>
    </source>
</evidence>
<dbReference type="GO" id="GO:0000082">
    <property type="term" value="P:G1/S transition of mitotic cell cycle"/>
    <property type="evidence" value="ECO:0007669"/>
    <property type="project" value="TreeGrafter"/>
</dbReference>
<dbReference type="SUPFAM" id="SSF56112">
    <property type="entry name" value="Protein kinase-like (PK-like)"/>
    <property type="match status" value="1"/>
</dbReference>
<evidence type="ECO:0000256" key="4">
    <source>
        <dbReference type="ARBA" id="ARBA00022679"/>
    </source>
</evidence>
<sequence length="283" mass="32141">MNKILSQTPHSTVKKGIYQSKEAVYKIFNSTDDYKCESNIIKQLSHPKILSPLAYIDCESTIVYEYIESITPAPQLAERVLAQLIETLSYIHSRGIIHRDVKPSNILIDRHGSVKLIDFGSATFVTNVQEYSGTIHYSSPEMLFNCPYSCKTDVWSLALVYIEFKAAKQTPPAVSKMEVISHIFKEFGYPEKNDWPQYFNSSIGQRLSRPHDVPDACDQTTKKFILRMCPEIDTKLLTLLTMMLRLNPDKRISSLECKNIIKAHDLSAPLPDAGSPEAVREPR</sequence>
<dbReference type="Gene3D" id="1.10.510.10">
    <property type="entry name" value="Transferase(Phosphotransferase) domain 1"/>
    <property type="match status" value="1"/>
</dbReference>
<evidence type="ECO:0000313" key="10">
    <source>
        <dbReference type="EMBL" id="ODV90318.1"/>
    </source>
</evidence>
<evidence type="ECO:0000256" key="6">
    <source>
        <dbReference type="ARBA" id="ARBA00022777"/>
    </source>
</evidence>
<dbReference type="InterPro" id="IPR050108">
    <property type="entry name" value="CDK"/>
</dbReference>
<evidence type="ECO:0000256" key="7">
    <source>
        <dbReference type="ARBA" id="ARBA00022840"/>
    </source>
</evidence>
<dbReference type="InterPro" id="IPR008271">
    <property type="entry name" value="Ser/Thr_kinase_AS"/>
</dbReference>
<dbReference type="Proteomes" id="UP000095023">
    <property type="component" value="Unassembled WGS sequence"/>
</dbReference>
<dbReference type="GO" id="GO:0030332">
    <property type="term" value="F:cyclin binding"/>
    <property type="evidence" value="ECO:0007669"/>
    <property type="project" value="TreeGrafter"/>
</dbReference>
<dbReference type="GO" id="GO:0010389">
    <property type="term" value="P:regulation of G2/M transition of mitotic cell cycle"/>
    <property type="evidence" value="ECO:0007669"/>
    <property type="project" value="TreeGrafter"/>
</dbReference>
<evidence type="ECO:0000256" key="3">
    <source>
        <dbReference type="ARBA" id="ARBA00022527"/>
    </source>
</evidence>
<name>A0A1E4TF69_9ASCO</name>
<keyword evidence="3" id="KW-0723">Serine/threonine-protein kinase</keyword>
<evidence type="ECO:0000259" key="9">
    <source>
        <dbReference type="PROSITE" id="PS50011"/>
    </source>
</evidence>
<comment type="similarity">
    <text evidence="1">Belongs to the protein kinase superfamily. CMGC Ser/Thr protein kinase family. CDC2/CDKX subfamily.</text>
</comment>
<dbReference type="SMART" id="SM00220">
    <property type="entry name" value="S_TKc"/>
    <property type="match status" value="1"/>
</dbReference>
<dbReference type="InterPro" id="IPR011009">
    <property type="entry name" value="Kinase-like_dom_sf"/>
</dbReference>
<dbReference type="GO" id="GO:0005737">
    <property type="term" value="C:cytoplasm"/>
    <property type="evidence" value="ECO:0007669"/>
    <property type="project" value="TreeGrafter"/>
</dbReference>
<dbReference type="GO" id="GO:0005634">
    <property type="term" value="C:nucleus"/>
    <property type="evidence" value="ECO:0007669"/>
    <property type="project" value="TreeGrafter"/>
</dbReference>
<dbReference type="EMBL" id="KV453842">
    <property type="protein sequence ID" value="ODV90318.1"/>
    <property type="molecule type" value="Genomic_DNA"/>
</dbReference>
<keyword evidence="11" id="KW-1185">Reference proteome</keyword>
<evidence type="ECO:0000256" key="5">
    <source>
        <dbReference type="ARBA" id="ARBA00022741"/>
    </source>
</evidence>
<gene>
    <name evidence="10" type="ORF">CANCADRAFT_31323</name>
</gene>
<keyword evidence="4" id="KW-0808">Transferase</keyword>
<evidence type="ECO:0000256" key="8">
    <source>
        <dbReference type="ARBA" id="ARBA00039266"/>
    </source>
</evidence>
<dbReference type="GO" id="GO:0004693">
    <property type="term" value="F:cyclin-dependent protein serine/threonine kinase activity"/>
    <property type="evidence" value="ECO:0007669"/>
    <property type="project" value="UniProtKB-EC"/>
</dbReference>
<dbReference type="PANTHER" id="PTHR24056:SF254">
    <property type="entry name" value="CYCLIN-DEPENDENT KINASE 2"/>
    <property type="match status" value="1"/>
</dbReference>
<keyword evidence="7" id="KW-0067">ATP-binding</keyword>
<dbReference type="PANTHER" id="PTHR24056">
    <property type="entry name" value="CELL DIVISION PROTEIN KINASE"/>
    <property type="match status" value="1"/>
</dbReference>
<dbReference type="GO" id="GO:0007165">
    <property type="term" value="P:signal transduction"/>
    <property type="evidence" value="ECO:0007669"/>
    <property type="project" value="TreeGrafter"/>
</dbReference>
<dbReference type="Pfam" id="PF00069">
    <property type="entry name" value="Pkinase"/>
    <property type="match status" value="1"/>
</dbReference>
<dbReference type="PROSITE" id="PS00108">
    <property type="entry name" value="PROTEIN_KINASE_ST"/>
    <property type="match status" value="1"/>
</dbReference>
<dbReference type="AlphaFoldDB" id="A0A1E4TF69"/>
<dbReference type="GO" id="GO:0005524">
    <property type="term" value="F:ATP binding"/>
    <property type="evidence" value="ECO:0007669"/>
    <property type="project" value="UniProtKB-KW"/>
</dbReference>